<dbReference type="EMBL" id="CAESAN010000114">
    <property type="protein sequence ID" value="CAB4346151.1"/>
    <property type="molecule type" value="Genomic_DNA"/>
</dbReference>
<evidence type="ECO:0000313" key="1">
    <source>
        <dbReference type="EMBL" id="CAB4346151.1"/>
    </source>
</evidence>
<sequence length="138" mass="14549">MKWAFAVLLVCIAASFGTAIYIVVGNRDPVPNEIAACVKRAGLAQARSQDALSAVRADIEAGSLRPAKRWDWGKTRAVLFEGTGGSYTMLALWNSDSQSLAGNDAAAKVFDSPGQLPLVSVEVPAGAELKRCAERVNG</sequence>
<name>A0A6J5ZUT0_9ZZZZ</name>
<organism evidence="1">
    <name type="scientific">freshwater metagenome</name>
    <dbReference type="NCBI Taxonomy" id="449393"/>
    <lineage>
        <taxon>unclassified sequences</taxon>
        <taxon>metagenomes</taxon>
        <taxon>ecological metagenomes</taxon>
    </lineage>
</organism>
<accession>A0A6J5ZUT0</accession>
<reference evidence="1" key="1">
    <citation type="submission" date="2020-05" db="EMBL/GenBank/DDBJ databases">
        <authorList>
            <person name="Chiriac C."/>
            <person name="Salcher M."/>
            <person name="Ghai R."/>
            <person name="Kavagutti S V."/>
        </authorList>
    </citation>
    <scope>NUCLEOTIDE SEQUENCE</scope>
</reference>
<proteinExistence type="predicted"/>
<gene>
    <name evidence="1" type="ORF">UFOPK3547_01264</name>
</gene>
<protein>
    <submittedName>
        <fullName evidence="1">Unannotated protein</fullName>
    </submittedName>
</protein>
<dbReference type="AlphaFoldDB" id="A0A6J5ZUT0"/>